<evidence type="ECO:0000256" key="2">
    <source>
        <dbReference type="ARBA" id="ARBA00023163"/>
    </source>
</evidence>
<feature type="compositionally biased region" description="Polar residues" evidence="3">
    <location>
        <begin position="187"/>
        <end position="196"/>
    </location>
</feature>
<organism evidence="5 6">
    <name type="scientific">Streptomyces rubrogriseus</name>
    <dbReference type="NCBI Taxonomy" id="194673"/>
    <lineage>
        <taxon>Bacteria</taxon>
        <taxon>Bacillati</taxon>
        <taxon>Actinomycetota</taxon>
        <taxon>Actinomycetes</taxon>
        <taxon>Kitasatosporales</taxon>
        <taxon>Streptomycetaceae</taxon>
        <taxon>Streptomyces</taxon>
        <taxon>Streptomyces violaceoruber group</taxon>
    </lineage>
</organism>
<gene>
    <name evidence="5" type="ORF">G3I66_26120</name>
</gene>
<dbReference type="Gene3D" id="1.10.10.1320">
    <property type="entry name" value="Anti-sigma factor, zinc-finger domain"/>
    <property type="match status" value="1"/>
</dbReference>
<keyword evidence="4" id="KW-1133">Transmembrane helix</keyword>
<protein>
    <recommendedName>
        <fullName evidence="7">Zf-HC2 domain-containing protein</fullName>
    </recommendedName>
</protein>
<evidence type="ECO:0008006" key="7">
    <source>
        <dbReference type="Google" id="ProtNLM"/>
    </source>
</evidence>
<dbReference type="EMBL" id="JAAGMQ010000782">
    <property type="protein sequence ID" value="NEC36624.1"/>
    <property type="molecule type" value="Genomic_DNA"/>
</dbReference>
<keyword evidence="4" id="KW-0812">Transmembrane</keyword>
<proteinExistence type="predicted"/>
<feature type="region of interest" description="Disordered" evidence="3">
    <location>
        <begin position="1"/>
        <end position="22"/>
    </location>
</feature>
<comment type="caution">
    <text evidence="5">The sequence shown here is derived from an EMBL/GenBank/DDBJ whole genome shotgun (WGS) entry which is preliminary data.</text>
</comment>
<keyword evidence="2" id="KW-0804">Transcription</keyword>
<feature type="transmembrane region" description="Helical" evidence="4">
    <location>
        <begin position="127"/>
        <end position="146"/>
    </location>
</feature>
<keyword evidence="1" id="KW-0805">Transcription regulation</keyword>
<reference evidence="5 6" key="1">
    <citation type="submission" date="2020-01" db="EMBL/GenBank/DDBJ databases">
        <title>Insect and environment-associated Actinomycetes.</title>
        <authorList>
            <person name="Currrie C."/>
            <person name="Chevrette M."/>
            <person name="Carlson C."/>
            <person name="Stubbendieck R."/>
            <person name="Wendt-Pienkowski E."/>
        </authorList>
    </citation>
    <scope>NUCLEOTIDE SEQUENCE [LARGE SCALE GENOMIC DNA]</scope>
    <source>
        <strain evidence="5 6">SID7739</strain>
    </source>
</reference>
<sequence>MTSSTTDMTGHPDVAEISDLAEGLLPSTRTTDVRRHLEGCELCADVYASLEEIQGLLGTLPPPTPMPDDVAARIDAALANEPLPGSGDSPRVSRETSAPADRPAGHARTSSTGPGRKDRRRMDRRRIAVLGAVAAAAAIGLGSVIVSSLTGENPSHDTAHEQQTALPDTFAEGRLQDKVAGLLADGSTESGGSRTPRSFGMESENGGETTENHVFKQPTVPECIRKGIGRDDAVIATEPGVYKGREALLVVLPDATNDTRVTAYIVETACVDQPAVGKAKILLEHSYTRS</sequence>
<evidence type="ECO:0000313" key="6">
    <source>
        <dbReference type="Proteomes" id="UP000475666"/>
    </source>
</evidence>
<evidence type="ECO:0000256" key="1">
    <source>
        <dbReference type="ARBA" id="ARBA00023015"/>
    </source>
</evidence>
<keyword evidence="4" id="KW-0472">Membrane</keyword>
<evidence type="ECO:0000256" key="4">
    <source>
        <dbReference type="SAM" id="Phobius"/>
    </source>
</evidence>
<dbReference type="Proteomes" id="UP000475666">
    <property type="component" value="Unassembled WGS sequence"/>
</dbReference>
<feature type="region of interest" description="Disordered" evidence="3">
    <location>
        <begin position="182"/>
        <end position="212"/>
    </location>
</feature>
<name>A0A6G3TJ15_9ACTN</name>
<evidence type="ECO:0000256" key="3">
    <source>
        <dbReference type="SAM" id="MobiDB-lite"/>
    </source>
</evidence>
<evidence type="ECO:0000313" key="5">
    <source>
        <dbReference type="EMBL" id="NEC36624.1"/>
    </source>
</evidence>
<accession>A0A6G3TJ15</accession>
<dbReference type="AlphaFoldDB" id="A0A6G3TJ15"/>
<dbReference type="InterPro" id="IPR041916">
    <property type="entry name" value="Anti_sigma_zinc_sf"/>
</dbReference>
<feature type="region of interest" description="Disordered" evidence="3">
    <location>
        <begin position="80"/>
        <end position="122"/>
    </location>
</feature>